<proteinExistence type="predicted"/>
<reference evidence="1" key="1">
    <citation type="journal article" date="2021" name="Proc. Natl. Acad. Sci. U.S.A.">
        <title>A Catalog of Tens of Thousands of Viruses from Human Metagenomes Reveals Hidden Associations with Chronic Diseases.</title>
        <authorList>
            <person name="Tisza M.J."/>
            <person name="Buck C.B."/>
        </authorList>
    </citation>
    <scope>NUCLEOTIDE SEQUENCE</scope>
    <source>
        <strain evidence="1">Ctw4b6</strain>
    </source>
</reference>
<organism evidence="1">
    <name type="scientific">Myoviridae sp. ctw4b6</name>
    <dbReference type="NCBI Taxonomy" id="2825206"/>
    <lineage>
        <taxon>Viruses</taxon>
        <taxon>Duplodnaviria</taxon>
        <taxon>Heunggongvirae</taxon>
        <taxon>Uroviricota</taxon>
        <taxon>Caudoviricetes</taxon>
    </lineage>
</organism>
<name>A0A8S5QBA2_9CAUD</name>
<protein>
    <submittedName>
        <fullName evidence="1">Uncharacterized protein</fullName>
    </submittedName>
</protein>
<sequence>MRPWGDNGRMPQRICTQIPRIRNSTMEKQYTARVIENGKTTAECTGSLQELADWAYSDNIGPYSRHVEEGELWSTPGGAYEWFIDYPEVQERYRKQLSAHEIQTWWAVEESTQVTLHSKPMPLTPDGVAAYIARSEESVSHHGNQWWVEVKPAE</sequence>
<evidence type="ECO:0000313" key="1">
    <source>
        <dbReference type="EMBL" id="DAE16630.1"/>
    </source>
</evidence>
<accession>A0A8S5QBA2</accession>
<dbReference type="EMBL" id="BK015628">
    <property type="protein sequence ID" value="DAE16630.1"/>
    <property type="molecule type" value="Genomic_DNA"/>
</dbReference>